<dbReference type="EMBL" id="RQTJ01000017">
    <property type="protein sequence ID" value="RRA94542.1"/>
    <property type="molecule type" value="Genomic_DNA"/>
</dbReference>
<dbReference type="InterPro" id="IPR003369">
    <property type="entry name" value="TatA/B/E"/>
</dbReference>
<evidence type="ECO:0000313" key="10">
    <source>
        <dbReference type="Proteomes" id="UP000268372"/>
    </source>
</evidence>
<dbReference type="Pfam" id="PF02416">
    <property type="entry name" value="TatA_B_E"/>
    <property type="match status" value="1"/>
</dbReference>
<evidence type="ECO:0000256" key="3">
    <source>
        <dbReference type="ARBA" id="ARBA00022692"/>
    </source>
</evidence>
<feature type="transmembrane region" description="Helical" evidence="8">
    <location>
        <begin position="6"/>
        <end position="30"/>
    </location>
</feature>
<evidence type="ECO:0000256" key="2">
    <source>
        <dbReference type="ARBA" id="ARBA00022448"/>
    </source>
</evidence>
<name>A0A3P1B1L9_9FLAO</name>
<evidence type="ECO:0000256" key="1">
    <source>
        <dbReference type="ARBA" id="ARBA00004167"/>
    </source>
</evidence>
<comment type="caution">
    <text evidence="9">The sequence shown here is derived from an EMBL/GenBank/DDBJ whole genome shotgun (WGS) entry which is preliminary data.</text>
</comment>
<dbReference type="Gene3D" id="1.20.5.3310">
    <property type="match status" value="1"/>
</dbReference>
<keyword evidence="6" id="KW-0811">Translocation</keyword>
<comment type="subcellular location">
    <subcellularLocation>
        <location evidence="1">Membrane</location>
        <topology evidence="1">Single-pass membrane protein</topology>
    </subcellularLocation>
</comment>
<keyword evidence="7 8" id="KW-0472">Membrane</keyword>
<keyword evidence="10" id="KW-1185">Reference proteome</keyword>
<organism evidence="9 10">
    <name type="scientific">Paenimyroides viscosum</name>
    <dbReference type="NCBI Taxonomy" id="2488729"/>
    <lineage>
        <taxon>Bacteria</taxon>
        <taxon>Pseudomonadati</taxon>
        <taxon>Bacteroidota</taxon>
        <taxon>Flavobacteriia</taxon>
        <taxon>Flavobacteriales</taxon>
        <taxon>Flavobacteriaceae</taxon>
        <taxon>Paenimyroides</taxon>
    </lineage>
</organism>
<keyword evidence="4" id="KW-0653">Protein transport</keyword>
<keyword evidence="2" id="KW-0813">Transport</keyword>
<evidence type="ECO:0000256" key="5">
    <source>
        <dbReference type="ARBA" id="ARBA00022989"/>
    </source>
</evidence>
<evidence type="ECO:0000256" key="7">
    <source>
        <dbReference type="ARBA" id="ARBA00023136"/>
    </source>
</evidence>
<evidence type="ECO:0000256" key="8">
    <source>
        <dbReference type="SAM" id="Phobius"/>
    </source>
</evidence>
<proteinExistence type="predicted"/>
<dbReference type="Proteomes" id="UP000268372">
    <property type="component" value="Unassembled WGS sequence"/>
</dbReference>
<evidence type="ECO:0000256" key="6">
    <source>
        <dbReference type="ARBA" id="ARBA00023010"/>
    </source>
</evidence>
<evidence type="ECO:0000313" key="9">
    <source>
        <dbReference type="EMBL" id="RRA94542.1"/>
    </source>
</evidence>
<dbReference type="GO" id="GO:0015031">
    <property type="term" value="P:protein transport"/>
    <property type="evidence" value="ECO:0007669"/>
    <property type="project" value="UniProtKB-KW"/>
</dbReference>
<gene>
    <name evidence="9" type="ORF">EG242_09020</name>
</gene>
<reference evidence="9 10" key="1">
    <citation type="submission" date="2018-11" db="EMBL/GenBank/DDBJ databases">
        <title>Flavobacterium sp. nov., YIM 102796 draft genome.</title>
        <authorList>
            <person name="Li G."/>
            <person name="Jiang Y."/>
        </authorList>
    </citation>
    <scope>NUCLEOTIDE SEQUENCE [LARGE SCALE GENOMIC DNA]</scope>
    <source>
        <strain evidence="9 10">YIM 102796</strain>
    </source>
</reference>
<dbReference type="GO" id="GO:0016020">
    <property type="term" value="C:membrane"/>
    <property type="evidence" value="ECO:0007669"/>
    <property type="project" value="UniProtKB-ARBA"/>
</dbReference>
<protein>
    <submittedName>
        <fullName evidence="9">Twin-arginine translocase TatA/TatE family subunit</fullName>
    </submittedName>
</protein>
<keyword evidence="3 8" id="KW-0812">Transmembrane</keyword>
<evidence type="ECO:0000256" key="4">
    <source>
        <dbReference type="ARBA" id="ARBA00022927"/>
    </source>
</evidence>
<sequence length="130" mass="14447">MYLNLYISPLFLGIGGGEMVLIVAVILMLFGSDKIPEMARGLARVINQVKNASNDLKSEITKTVDETGVIKDIKEAVNVEDIKKRIGLDDIKSSVNLDLDKYNPLNDVQQEIDKAKEDIETMTGPIKRQN</sequence>
<dbReference type="RefSeq" id="WP_124899567.1">
    <property type="nucleotide sequence ID" value="NZ_RQTJ01000017.1"/>
</dbReference>
<keyword evidence="5 8" id="KW-1133">Transmembrane helix</keyword>
<accession>A0A3P1B1L9</accession>
<dbReference type="OrthoDB" id="1525160at2"/>
<dbReference type="AlphaFoldDB" id="A0A3P1B1L9"/>